<comment type="caution">
    <text evidence="2">The sequence shown here is derived from an EMBL/GenBank/DDBJ whole genome shotgun (WGS) entry which is preliminary data.</text>
</comment>
<accession>R2PRD4</accession>
<dbReference type="PANTHER" id="PTHR18964">
    <property type="entry name" value="ROK (REPRESSOR, ORF, KINASE) FAMILY"/>
    <property type="match status" value="1"/>
</dbReference>
<evidence type="ECO:0000313" key="3">
    <source>
        <dbReference type="Proteomes" id="UP000013777"/>
    </source>
</evidence>
<dbReference type="SUPFAM" id="SSF53067">
    <property type="entry name" value="Actin-like ATPase domain"/>
    <property type="match status" value="1"/>
</dbReference>
<comment type="similarity">
    <text evidence="1">Belongs to the ROK (NagC/XylR) family.</text>
</comment>
<dbReference type="OrthoDB" id="9795247at2"/>
<evidence type="ECO:0008006" key="4">
    <source>
        <dbReference type="Google" id="ProtNLM"/>
    </source>
</evidence>
<dbReference type="CDD" id="cd24152">
    <property type="entry name" value="ASKHA_NBD_ROK-like"/>
    <property type="match status" value="1"/>
</dbReference>
<dbReference type="Pfam" id="PF00480">
    <property type="entry name" value="ROK"/>
    <property type="match status" value="1"/>
</dbReference>
<dbReference type="eggNOG" id="COG1940">
    <property type="taxonomic scope" value="Bacteria"/>
</dbReference>
<evidence type="ECO:0000256" key="1">
    <source>
        <dbReference type="ARBA" id="ARBA00006479"/>
    </source>
</evidence>
<proteinExistence type="inferred from homology"/>
<dbReference type="AlphaFoldDB" id="R2PRD4"/>
<reference evidence="2 3" key="1">
    <citation type="submission" date="2013-02" db="EMBL/GenBank/DDBJ databases">
        <title>The Genome Sequence of Enterococcus asini ATCC_700915.</title>
        <authorList>
            <consortium name="The Broad Institute Genome Sequencing Platform"/>
            <consortium name="The Broad Institute Genome Sequencing Center for Infectious Disease"/>
            <person name="Earl A.M."/>
            <person name="Gilmore M.S."/>
            <person name="Lebreton F."/>
            <person name="Walker B."/>
            <person name="Young S.K."/>
            <person name="Zeng Q."/>
            <person name="Gargeya S."/>
            <person name="Fitzgerald M."/>
            <person name="Haas B."/>
            <person name="Abouelleil A."/>
            <person name="Alvarado L."/>
            <person name="Arachchi H.M."/>
            <person name="Berlin A.M."/>
            <person name="Chapman S.B."/>
            <person name="Dewar J."/>
            <person name="Goldberg J."/>
            <person name="Griggs A."/>
            <person name="Gujja S."/>
            <person name="Hansen M."/>
            <person name="Howarth C."/>
            <person name="Imamovic A."/>
            <person name="Larimer J."/>
            <person name="McCowan C."/>
            <person name="Murphy C."/>
            <person name="Neiman D."/>
            <person name="Pearson M."/>
            <person name="Priest M."/>
            <person name="Roberts A."/>
            <person name="Saif S."/>
            <person name="Shea T."/>
            <person name="Sisk P."/>
            <person name="Sykes S."/>
            <person name="Wortman J."/>
            <person name="Nusbaum C."/>
            <person name="Birren B."/>
        </authorList>
    </citation>
    <scope>NUCLEOTIDE SEQUENCE [LARGE SCALE GENOMIC DNA]</scope>
    <source>
        <strain evidence="2 3">ATCC 700915</strain>
    </source>
</reference>
<dbReference type="InterPro" id="IPR000600">
    <property type="entry name" value="ROK"/>
</dbReference>
<dbReference type="STRING" id="57732.RU94_GL000323"/>
<dbReference type="HOGENOM" id="CLU_036604_0_2_9"/>
<dbReference type="EMBL" id="AJAP01000012">
    <property type="protein sequence ID" value="EOH87102.1"/>
    <property type="molecule type" value="Genomic_DNA"/>
</dbReference>
<sequence>MSILAVDIGGTSVKYALWQAESLQNPGNFQTPDSWSALQEELLRVLGEQAKQSPEEIEAVTISVPGAVDSEAGVIGGYSAISYIHHFPFVTELEAALGKPVFIENDANCAGLAEAYYGAAKDAQSSVALIIGSGVGGAVILERQLIKGNSLFGGEFGYMLTEKGHTLSELASPVHAAKRYAKAMALAEAIDGQQLFALAEKGDERAQKEVAQIHRALAIGIYNICLVVDPEVVCIGGGISTRSDFLEPVKEQLAQLQAQQHAEDQVITVKICEFQNDANLVGAVANYHLRKDQ</sequence>
<name>R2PRD4_9ENTE</name>
<dbReference type="InterPro" id="IPR043129">
    <property type="entry name" value="ATPase_NBD"/>
</dbReference>
<gene>
    <name evidence="2" type="ORF">UAS_01567</name>
</gene>
<protein>
    <recommendedName>
        <fullName evidence="4">ROK family protein</fullName>
    </recommendedName>
</protein>
<dbReference type="Proteomes" id="UP000013777">
    <property type="component" value="Unassembled WGS sequence"/>
</dbReference>
<dbReference type="PANTHER" id="PTHR18964:SF170">
    <property type="entry name" value="SUGAR KINASE"/>
    <property type="match status" value="1"/>
</dbReference>
<evidence type="ECO:0000313" key="2">
    <source>
        <dbReference type="EMBL" id="EOH87102.1"/>
    </source>
</evidence>
<dbReference type="GeneID" id="78365197"/>
<dbReference type="PATRIC" id="fig|1158606.3.peg.1523"/>
<dbReference type="RefSeq" id="WP_010754205.1">
    <property type="nucleotide sequence ID" value="NZ_ASVU01000001.1"/>
</dbReference>
<keyword evidence="3" id="KW-1185">Reference proteome</keyword>
<dbReference type="Gene3D" id="3.30.420.40">
    <property type="match status" value="2"/>
</dbReference>
<organism evidence="2 3">
    <name type="scientific">Enterococcus asini ATCC 700915</name>
    <dbReference type="NCBI Taxonomy" id="1158606"/>
    <lineage>
        <taxon>Bacteria</taxon>
        <taxon>Bacillati</taxon>
        <taxon>Bacillota</taxon>
        <taxon>Bacilli</taxon>
        <taxon>Lactobacillales</taxon>
        <taxon>Enterococcaceae</taxon>
        <taxon>Enterococcus</taxon>
    </lineage>
</organism>